<proteinExistence type="predicted"/>
<dbReference type="EMBL" id="JAINUF010000005">
    <property type="protein sequence ID" value="KAJ8359105.1"/>
    <property type="molecule type" value="Genomic_DNA"/>
</dbReference>
<protein>
    <submittedName>
        <fullName evidence="1">Uncharacterized protein</fullName>
    </submittedName>
</protein>
<accession>A0A9Q1FI65</accession>
<comment type="caution">
    <text evidence="1">The sequence shown here is derived from an EMBL/GenBank/DDBJ whole genome shotgun (WGS) entry which is preliminary data.</text>
</comment>
<sequence>MTDRRLETGTAEAGAEEGQSCLRWCLEISRSKLLFPAAARYASDDVIQSEDGGAILIAHISPDGVPDPNQVGGLTVGLLHSFCQAACICRICAATSTTECCLSAETRDSCTSFIKDQLQGVTGKKQSFSHCLFHTLIPPERDTPCTCSQWWRMCAGGQSEQKKYSGMDGPGVTFKVEEVQHHPLQMQGEQHPQPSCDDRGEGEEHRFLALVSLPRGTADCCWGPVTRVLKTTSLKC</sequence>
<reference evidence="1" key="1">
    <citation type="journal article" date="2023" name="Science">
        <title>Genome structures resolve the early diversification of teleost fishes.</title>
        <authorList>
            <person name="Parey E."/>
            <person name="Louis A."/>
            <person name="Montfort J."/>
            <person name="Bouchez O."/>
            <person name="Roques C."/>
            <person name="Iampietro C."/>
            <person name="Lluch J."/>
            <person name="Castinel A."/>
            <person name="Donnadieu C."/>
            <person name="Desvignes T."/>
            <person name="Floi Bucao C."/>
            <person name="Jouanno E."/>
            <person name="Wen M."/>
            <person name="Mejri S."/>
            <person name="Dirks R."/>
            <person name="Jansen H."/>
            <person name="Henkel C."/>
            <person name="Chen W.J."/>
            <person name="Zahm M."/>
            <person name="Cabau C."/>
            <person name="Klopp C."/>
            <person name="Thompson A.W."/>
            <person name="Robinson-Rechavi M."/>
            <person name="Braasch I."/>
            <person name="Lecointre G."/>
            <person name="Bobe J."/>
            <person name="Postlethwait J.H."/>
            <person name="Berthelot C."/>
            <person name="Roest Crollius H."/>
            <person name="Guiguen Y."/>
        </authorList>
    </citation>
    <scope>NUCLEOTIDE SEQUENCE</scope>
    <source>
        <strain evidence="1">WJC10195</strain>
    </source>
</reference>
<dbReference type="Proteomes" id="UP001152622">
    <property type="component" value="Chromosome 5"/>
</dbReference>
<evidence type="ECO:0000313" key="2">
    <source>
        <dbReference type="Proteomes" id="UP001152622"/>
    </source>
</evidence>
<name>A0A9Q1FI65_SYNKA</name>
<gene>
    <name evidence="1" type="ORF">SKAU_G00156300</name>
</gene>
<keyword evidence="2" id="KW-1185">Reference proteome</keyword>
<evidence type="ECO:0000313" key="1">
    <source>
        <dbReference type="EMBL" id="KAJ8359105.1"/>
    </source>
</evidence>
<dbReference type="AlphaFoldDB" id="A0A9Q1FI65"/>
<organism evidence="1 2">
    <name type="scientific">Synaphobranchus kaupii</name>
    <name type="common">Kaup's arrowtooth eel</name>
    <dbReference type="NCBI Taxonomy" id="118154"/>
    <lineage>
        <taxon>Eukaryota</taxon>
        <taxon>Metazoa</taxon>
        <taxon>Chordata</taxon>
        <taxon>Craniata</taxon>
        <taxon>Vertebrata</taxon>
        <taxon>Euteleostomi</taxon>
        <taxon>Actinopterygii</taxon>
        <taxon>Neopterygii</taxon>
        <taxon>Teleostei</taxon>
        <taxon>Anguilliformes</taxon>
        <taxon>Synaphobranchidae</taxon>
        <taxon>Synaphobranchus</taxon>
    </lineage>
</organism>